<dbReference type="EMBL" id="JBHMDM010000001">
    <property type="protein sequence ID" value="MFB9375754.1"/>
    <property type="molecule type" value="Genomic_DNA"/>
</dbReference>
<evidence type="ECO:0000256" key="2">
    <source>
        <dbReference type="ARBA" id="ARBA00006217"/>
    </source>
</evidence>
<dbReference type="EC" id="4.2.1.1" evidence="3"/>
<dbReference type="Proteomes" id="UP001589748">
    <property type="component" value="Unassembled WGS sequence"/>
</dbReference>
<dbReference type="Gene3D" id="3.40.1050.10">
    <property type="entry name" value="Carbonic anhydrase"/>
    <property type="match status" value="1"/>
</dbReference>
<name>A0ABV5LNT2_9ACTN</name>
<keyword evidence="5" id="KW-0862">Zinc</keyword>
<dbReference type="Pfam" id="PF00484">
    <property type="entry name" value="Pro_CA"/>
    <property type="match status" value="1"/>
</dbReference>
<evidence type="ECO:0000256" key="5">
    <source>
        <dbReference type="ARBA" id="ARBA00022833"/>
    </source>
</evidence>
<dbReference type="SMART" id="SM00947">
    <property type="entry name" value="Pro_CA"/>
    <property type="match status" value="1"/>
</dbReference>
<evidence type="ECO:0000256" key="1">
    <source>
        <dbReference type="ARBA" id="ARBA00001947"/>
    </source>
</evidence>
<dbReference type="InterPro" id="IPR036874">
    <property type="entry name" value="Carbonic_anhydrase_sf"/>
</dbReference>
<gene>
    <name evidence="8" type="ORF">ACFFVI_02120</name>
</gene>
<sequence length="181" mass="19550">MDTPFDDVLTANARYAETFVDPGRPGIAGKGLAVLTCMDSRIDPLGLLGLEKGDAKILRNAGARVTDDVLRTLVLASYLLGVDRVLVLGHSDCGMTKNSDRDVHEKVAARGIDARSIEFRTIADQRATLLADVQKVRSWPFLPPETPVAGGIYDVRTGRIDLVCDHDQPATELDLARPEAG</sequence>
<evidence type="ECO:0000256" key="4">
    <source>
        <dbReference type="ARBA" id="ARBA00022723"/>
    </source>
</evidence>
<keyword evidence="4" id="KW-0479">Metal-binding</keyword>
<comment type="caution">
    <text evidence="8">The sequence shown here is derived from an EMBL/GenBank/DDBJ whole genome shotgun (WGS) entry which is preliminary data.</text>
</comment>
<reference evidence="8 9" key="1">
    <citation type="submission" date="2024-09" db="EMBL/GenBank/DDBJ databases">
        <authorList>
            <person name="Sun Q."/>
            <person name="Mori K."/>
        </authorList>
    </citation>
    <scope>NUCLEOTIDE SEQUENCE [LARGE SCALE GENOMIC DNA]</scope>
    <source>
        <strain evidence="8 9">TISTR 1856</strain>
    </source>
</reference>
<dbReference type="SUPFAM" id="SSF53056">
    <property type="entry name" value="beta-carbonic anhydrase, cab"/>
    <property type="match status" value="1"/>
</dbReference>
<evidence type="ECO:0000313" key="8">
    <source>
        <dbReference type="EMBL" id="MFB9375754.1"/>
    </source>
</evidence>
<comment type="cofactor">
    <cofactor evidence="1">
        <name>Zn(2+)</name>
        <dbReference type="ChEBI" id="CHEBI:29105"/>
    </cofactor>
</comment>
<comment type="similarity">
    <text evidence="2">Belongs to the beta-class carbonic anhydrase family.</text>
</comment>
<dbReference type="CDD" id="cd03379">
    <property type="entry name" value="beta_CA_cladeD"/>
    <property type="match status" value="1"/>
</dbReference>
<organism evidence="8 9">
    <name type="scientific">Kineococcus gynurae</name>
    <dbReference type="NCBI Taxonomy" id="452979"/>
    <lineage>
        <taxon>Bacteria</taxon>
        <taxon>Bacillati</taxon>
        <taxon>Actinomycetota</taxon>
        <taxon>Actinomycetes</taxon>
        <taxon>Kineosporiales</taxon>
        <taxon>Kineosporiaceae</taxon>
        <taxon>Kineococcus</taxon>
    </lineage>
</organism>
<proteinExistence type="inferred from homology"/>
<comment type="function">
    <text evidence="6">Catalyzes the reversible hydration of carbon dioxide to form bicarbonate.</text>
</comment>
<accession>A0ABV5LNT2</accession>
<protein>
    <recommendedName>
        <fullName evidence="3">carbonic anhydrase</fullName>
        <ecNumber evidence="3">4.2.1.1</ecNumber>
    </recommendedName>
</protein>
<dbReference type="InterPro" id="IPR001765">
    <property type="entry name" value="Carbonic_anhydrase"/>
</dbReference>
<evidence type="ECO:0000256" key="3">
    <source>
        <dbReference type="ARBA" id="ARBA00012925"/>
    </source>
</evidence>
<dbReference type="PANTHER" id="PTHR43175">
    <property type="entry name" value="CARBONIC ANHYDRASE"/>
    <property type="match status" value="1"/>
</dbReference>
<evidence type="ECO:0000256" key="6">
    <source>
        <dbReference type="ARBA" id="ARBA00024993"/>
    </source>
</evidence>
<evidence type="ECO:0000313" key="9">
    <source>
        <dbReference type="Proteomes" id="UP001589748"/>
    </source>
</evidence>
<evidence type="ECO:0000256" key="7">
    <source>
        <dbReference type="ARBA" id="ARBA00048348"/>
    </source>
</evidence>
<comment type="catalytic activity">
    <reaction evidence="7">
        <text>hydrogencarbonate + H(+) = CO2 + H2O</text>
        <dbReference type="Rhea" id="RHEA:10748"/>
        <dbReference type="ChEBI" id="CHEBI:15377"/>
        <dbReference type="ChEBI" id="CHEBI:15378"/>
        <dbReference type="ChEBI" id="CHEBI:16526"/>
        <dbReference type="ChEBI" id="CHEBI:17544"/>
        <dbReference type="EC" id="4.2.1.1"/>
    </reaction>
</comment>
<dbReference type="RefSeq" id="WP_380139968.1">
    <property type="nucleotide sequence ID" value="NZ_JBHLUI010000012.1"/>
</dbReference>
<dbReference type="PANTHER" id="PTHR43175:SF3">
    <property type="entry name" value="CARBON DISULFIDE HYDROLASE"/>
    <property type="match status" value="1"/>
</dbReference>
<keyword evidence="9" id="KW-1185">Reference proteome</keyword>